<dbReference type="PROSITE" id="PS50110">
    <property type="entry name" value="RESPONSE_REGULATORY"/>
    <property type="match status" value="1"/>
</dbReference>
<sequence>MRQTEGRVKGLHNILIIEDETSIAELQRDYLEINGFTVEMRHSGEEGLKRALAWNCSLLIVDIMLPHVDGFEICRQVRAVKDIPILLVSAKKEDIDKIRGLGLGADDYIVKPFSPSELVARVKAHLARYERLSGGRNAAQREEIRIRGLRIELASRRVFVQEQEVVCTAKEFDLLSFLAAHPNRVFSKEQLFERIWGMDSNGDIATVTVHVRRLREKIEAAPSHPEYIETVWGAGYRFNV</sequence>
<dbReference type="Gene3D" id="1.10.10.10">
    <property type="entry name" value="Winged helix-like DNA-binding domain superfamily/Winged helix DNA-binding domain"/>
    <property type="match status" value="1"/>
</dbReference>
<dbReference type="InterPro" id="IPR001867">
    <property type="entry name" value="OmpR/PhoB-type_DNA-bd"/>
</dbReference>
<dbReference type="Proteomes" id="UP000215509">
    <property type="component" value="Unassembled WGS sequence"/>
</dbReference>
<gene>
    <name evidence="11" type="ORF">CF651_24335</name>
</gene>
<dbReference type="PROSITE" id="PS51755">
    <property type="entry name" value="OMPR_PHOB"/>
    <property type="match status" value="1"/>
</dbReference>
<evidence type="ECO:0000256" key="4">
    <source>
        <dbReference type="ARBA" id="ARBA00023015"/>
    </source>
</evidence>
<dbReference type="SMART" id="SM00448">
    <property type="entry name" value="REC"/>
    <property type="match status" value="1"/>
</dbReference>
<evidence type="ECO:0000256" key="1">
    <source>
        <dbReference type="ARBA" id="ARBA00004496"/>
    </source>
</evidence>
<dbReference type="GO" id="GO:0006355">
    <property type="term" value="P:regulation of DNA-templated transcription"/>
    <property type="evidence" value="ECO:0007669"/>
    <property type="project" value="InterPro"/>
</dbReference>
<evidence type="ECO:0000259" key="10">
    <source>
        <dbReference type="PROSITE" id="PS51755"/>
    </source>
</evidence>
<dbReference type="InterPro" id="IPR039420">
    <property type="entry name" value="WalR-like"/>
</dbReference>
<keyword evidence="12" id="KW-1185">Reference proteome</keyword>
<evidence type="ECO:0000256" key="7">
    <source>
        <dbReference type="PROSITE-ProRule" id="PRU00169"/>
    </source>
</evidence>
<dbReference type="OrthoDB" id="9790442at2"/>
<dbReference type="SUPFAM" id="SSF52172">
    <property type="entry name" value="CheY-like"/>
    <property type="match status" value="1"/>
</dbReference>
<evidence type="ECO:0000313" key="12">
    <source>
        <dbReference type="Proteomes" id="UP000215509"/>
    </source>
</evidence>
<feature type="domain" description="OmpR/PhoB-type" evidence="10">
    <location>
        <begin position="141"/>
        <end position="240"/>
    </location>
</feature>
<keyword evidence="5 8" id="KW-0238">DNA-binding</keyword>
<dbReference type="FunFam" id="1.10.10.10:FF:000018">
    <property type="entry name" value="DNA-binding response regulator ResD"/>
    <property type="match status" value="1"/>
</dbReference>
<dbReference type="SMART" id="SM00862">
    <property type="entry name" value="Trans_reg_C"/>
    <property type="match status" value="1"/>
</dbReference>
<dbReference type="InterPro" id="IPR016032">
    <property type="entry name" value="Sig_transdc_resp-reg_C-effctor"/>
</dbReference>
<dbReference type="GO" id="GO:0000976">
    <property type="term" value="F:transcription cis-regulatory region binding"/>
    <property type="evidence" value="ECO:0007669"/>
    <property type="project" value="TreeGrafter"/>
</dbReference>
<dbReference type="EMBL" id="NMQW01000039">
    <property type="protein sequence ID" value="OXM83725.1"/>
    <property type="molecule type" value="Genomic_DNA"/>
</dbReference>
<evidence type="ECO:0000256" key="5">
    <source>
        <dbReference type="ARBA" id="ARBA00023125"/>
    </source>
</evidence>
<dbReference type="PANTHER" id="PTHR48111:SF26">
    <property type="entry name" value="STAGE 0 SPORULATION PROTEIN A HOMOLOG"/>
    <property type="match status" value="1"/>
</dbReference>
<reference evidence="11 12" key="1">
    <citation type="submission" date="2017-07" db="EMBL/GenBank/DDBJ databases">
        <title>Genome sequencing and assembly of Paenibacillus rigui.</title>
        <authorList>
            <person name="Mayilraj S."/>
        </authorList>
    </citation>
    <scope>NUCLEOTIDE SEQUENCE [LARGE SCALE GENOMIC DNA]</scope>
    <source>
        <strain evidence="11 12">JCM 16352</strain>
    </source>
</reference>
<comment type="caution">
    <text evidence="11">The sequence shown here is derived from an EMBL/GenBank/DDBJ whole genome shotgun (WGS) entry which is preliminary data.</text>
</comment>
<evidence type="ECO:0000313" key="11">
    <source>
        <dbReference type="EMBL" id="OXM83725.1"/>
    </source>
</evidence>
<dbReference type="SUPFAM" id="SSF46894">
    <property type="entry name" value="C-terminal effector domain of the bipartite response regulators"/>
    <property type="match status" value="1"/>
</dbReference>
<dbReference type="GO" id="GO:0032993">
    <property type="term" value="C:protein-DNA complex"/>
    <property type="evidence" value="ECO:0007669"/>
    <property type="project" value="TreeGrafter"/>
</dbReference>
<dbReference type="Gene3D" id="6.10.250.690">
    <property type="match status" value="1"/>
</dbReference>
<dbReference type="InterPro" id="IPR036388">
    <property type="entry name" value="WH-like_DNA-bd_sf"/>
</dbReference>
<organism evidence="11 12">
    <name type="scientific">Paenibacillus rigui</name>
    <dbReference type="NCBI Taxonomy" id="554312"/>
    <lineage>
        <taxon>Bacteria</taxon>
        <taxon>Bacillati</taxon>
        <taxon>Bacillota</taxon>
        <taxon>Bacilli</taxon>
        <taxon>Bacillales</taxon>
        <taxon>Paenibacillaceae</taxon>
        <taxon>Paenibacillus</taxon>
    </lineage>
</organism>
<feature type="modified residue" description="4-aspartylphosphate" evidence="7">
    <location>
        <position position="62"/>
    </location>
</feature>
<keyword evidence="2 7" id="KW-0597">Phosphoprotein</keyword>
<evidence type="ECO:0000256" key="8">
    <source>
        <dbReference type="PROSITE-ProRule" id="PRU01091"/>
    </source>
</evidence>
<dbReference type="CDD" id="cd00383">
    <property type="entry name" value="trans_reg_C"/>
    <property type="match status" value="1"/>
</dbReference>
<evidence type="ECO:0000256" key="2">
    <source>
        <dbReference type="ARBA" id="ARBA00022553"/>
    </source>
</evidence>
<proteinExistence type="predicted"/>
<dbReference type="Pfam" id="PF00486">
    <property type="entry name" value="Trans_reg_C"/>
    <property type="match status" value="1"/>
</dbReference>
<name>A0A229UK90_9BACL</name>
<dbReference type="InterPro" id="IPR011006">
    <property type="entry name" value="CheY-like_superfamily"/>
</dbReference>
<evidence type="ECO:0000256" key="6">
    <source>
        <dbReference type="ARBA" id="ARBA00023163"/>
    </source>
</evidence>
<dbReference type="InterPro" id="IPR001789">
    <property type="entry name" value="Sig_transdc_resp-reg_receiver"/>
</dbReference>
<dbReference type="CDD" id="cd17574">
    <property type="entry name" value="REC_OmpR"/>
    <property type="match status" value="1"/>
</dbReference>
<feature type="domain" description="Response regulatory" evidence="9">
    <location>
        <begin position="13"/>
        <end position="126"/>
    </location>
</feature>
<dbReference type="Gene3D" id="3.40.50.2300">
    <property type="match status" value="1"/>
</dbReference>
<keyword evidence="3" id="KW-0902">Two-component regulatory system</keyword>
<dbReference type="AlphaFoldDB" id="A0A229UK90"/>
<accession>A0A229UK90</accession>
<protein>
    <submittedName>
        <fullName evidence="11">DNA-binding response regulator</fullName>
    </submittedName>
</protein>
<keyword evidence="4" id="KW-0805">Transcription regulation</keyword>
<feature type="DNA-binding region" description="OmpR/PhoB-type" evidence="8">
    <location>
        <begin position="141"/>
        <end position="240"/>
    </location>
</feature>
<comment type="subcellular location">
    <subcellularLocation>
        <location evidence="1">Cytoplasm</location>
    </subcellularLocation>
</comment>
<dbReference type="PANTHER" id="PTHR48111">
    <property type="entry name" value="REGULATOR OF RPOS"/>
    <property type="match status" value="1"/>
</dbReference>
<dbReference type="GO" id="GO:0000156">
    <property type="term" value="F:phosphorelay response regulator activity"/>
    <property type="evidence" value="ECO:0007669"/>
    <property type="project" value="TreeGrafter"/>
</dbReference>
<evidence type="ECO:0000256" key="3">
    <source>
        <dbReference type="ARBA" id="ARBA00023012"/>
    </source>
</evidence>
<dbReference type="GO" id="GO:0005829">
    <property type="term" value="C:cytosol"/>
    <property type="evidence" value="ECO:0007669"/>
    <property type="project" value="TreeGrafter"/>
</dbReference>
<keyword evidence="6" id="KW-0804">Transcription</keyword>
<evidence type="ECO:0000259" key="9">
    <source>
        <dbReference type="PROSITE" id="PS50110"/>
    </source>
</evidence>
<dbReference type="Pfam" id="PF00072">
    <property type="entry name" value="Response_reg"/>
    <property type="match status" value="1"/>
</dbReference>